<dbReference type="InterPro" id="IPR001789">
    <property type="entry name" value="Sig_transdc_resp-reg_receiver"/>
</dbReference>
<dbReference type="RefSeq" id="WP_340355981.1">
    <property type="nucleotide sequence ID" value="NZ_JBBKZU010000002.1"/>
</dbReference>
<dbReference type="InterPro" id="IPR000792">
    <property type="entry name" value="Tscrpt_reg_LuxR_C"/>
</dbReference>
<dbReference type="SUPFAM" id="SSF46894">
    <property type="entry name" value="C-terminal effector domain of the bipartite response regulators"/>
    <property type="match status" value="1"/>
</dbReference>
<evidence type="ECO:0000256" key="5">
    <source>
        <dbReference type="PROSITE-ProRule" id="PRU00169"/>
    </source>
</evidence>
<dbReference type="InterPro" id="IPR039420">
    <property type="entry name" value="WalR-like"/>
</dbReference>
<dbReference type="PROSITE" id="PS50043">
    <property type="entry name" value="HTH_LUXR_2"/>
    <property type="match status" value="1"/>
</dbReference>
<keyword evidence="4" id="KW-0804">Transcription</keyword>
<accession>A0ABU8VAI3</accession>
<dbReference type="PRINTS" id="PR00038">
    <property type="entry name" value="HTHLUXR"/>
</dbReference>
<dbReference type="PANTHER" id="PTHR43214:SF41">
    <property type="entry name" value="NITRATE_NITRITE RESPONSE REGULATOR PROTEIN NARP"/>
    <property type="match status" value="1"/>
</dbReference>
<dbReference type="Pfam" id="PF00072">
    <property type="entry name" value="Response_reg"/>
    <property type="match status" value="1"/>
</dbReference>
<dbReference type="Proteomes" id="UP001365846">
    <property type="component" value="Unassembled WGS sequence"/>
</dbReference>
<evidence type="ECO:0000259" key="7">
    <source>
        <dbReference type="PROSITE" id="PS50110"/>
    </source>
</evidence>
<comment type="caution">
    <text evidence="8">The sequence shown here is derived from an EMBL/GenBank/DDBJ whole genome shotgun (WGS) entry which is preliminary data.</text>
</comment>
<dbReference type="CDD" id="cd06170">
    <property type="entry name" value="LuxR_C_like"/>
    <property type="match status" value="1"/>
</dbReference>
<dbReference type="PROSITE" id="PS00622">
    <property type="entry name" value="HTH_LUXR_1"/>
    <property type="match status" value="1"/>
</dbReference>
<sequence length="220" mass="23847">MPNLASVSVALVEDDPAMREALERVIRAEPSLRFAFGASTAAELLAWFESHPIDVLLVDLGLPDQPGLEVIRRCRELQPQCATMVLTIFGDEVNMLSAFEAGASGYLLKDGTEADLAAHILSLHAGGSPMSPTIARQLLVRWRGRSPAQPAAVPSSDALSPREMEVLSLIARGFTYAEVAARMDIFLSTVQSHVRNIYGKLDVHNKAEALFEARQLGILS</sequence>
<dbReference type="Pfam" id="PF00196">
    <property type="entry name" value="GerE"/>
    <property type="match status" value="1"/>
</dbReference>
<protein>
    <submittedName>
        <fullName evidence="8">Response regulator transcription factor</fullName>
    </submittedName>
</protein>
<keyword evidence="3" id="KW-0238">DNA-binding</keyword>
<keyword evidence="1 5" id="KW-0597">Phosphoprotein</keyword>
<feature type="domain" description="Response regulatory" evidence="7">
    <location>
        <begin position="8"/>
        <end position="124"/>
    </location>
</feature>
<organism evidence="8 9">
    <name type="scientific">Variovorax ureilyticus</name>
    <dbReference type="NCBI Taxonomy" id="1836198"/>
    <lineage>
        <taxon>Bacteria</taxon>
        <taxon>Pseudomonadati</taxon>
        <taxon>Pseudomonadota</taxon>
        <taxon>Betaproteobacteria</taxon>
        <taxon>Burkholderiales</taxon>
        <taxon>Comamonadaceae</taxon>
        <taxon>Variovorax</taxon>
    </lineage>
</organism>
<gene>
    <name evidence="8" type="ORF">WKW77_06275</name>
</gene>
<dbReference type="InterPro" id="IPR058245">
    <property type="entry name" value="NreC/VraR/RcsB-like_REC"/>
</dbReference>
<dbReference type="PROSITE" id="PS50110">
    <property type="entry name" value="RESPONSE_REGULATORY"/>
    <property type="match status" value="1"/>
</dbReference>
<dbReference type="InterPro" id="IPR016032">
    <property type="entry name" value="Sig_transdc_resp-reg_C-effctor"/>
</dbReference>
<dbReference type="SUPFAM" id="SSF52172">
    <property type="entry name" value="CheY-like"/>
    <property type="match status" value="1"/>
</dbReference>
<dbReference type="SMART" id="SM00421">
    <property type="entry name" value="HTH_LUXR"/>
    <property type="match status" value="1"/>
</dbReference>
<proteinExistence type="predicted"/>
<keyword evidence="9" id="KW-1185">Reference proteome</keyword>
<evidence type="ECO:0000259" key="6">
    <source>
        <dbReference type="PROSITE" id="PS50043"/>
    </source>
</evidence>
<evidence type="ECO:0000256" key="3">
    <source>
        <dbReference type="ARBA" id="ARBA00023125"/>
    </source>
</evidence>
<dbReference type="EMBL" id="JBBKZU010000002">
    <property type="protein sequence ID" value="MEJ8810667.1"/>
    <property type="molecule type" value="Genomic_DNA"/>
</dbReference>
<evidence type="ECO:0000256" key="1">
    <source>
        <dbReference type="ARBA" id="ARBA00022553"/>
    </source>
</evidence>
<feature type="domain" description="HTH luxR-type" evidence="6">
    <location>
        <begin position="152"/>
        <end position="217"/>
    </location>
</feature>
<evidence type="ECO:0000313" key="8">
    <source>
        <dbReference type="EMBL" id="MEJ8810667.1"/>
    </source>
</evidence>
<dbReference type="Gene3D" id="3.40.50.2300">
    <property type="match status" value="1"/>
</dbReference>
<evidence type="ECO:0000256" key="2">
    <source>
        <dbReference type="ARBA" id="ARBA00023015"/>
    </source>
</evidence>
<name>A0ABU8VAI3_9BURK</name>
<dbReference type="PANTHER" id="PTHR43214">
    <property type="entry name" value="TWO-COMPONENT RESPONSE REGULATOR"/>
    <property type="match status" value="1"/>
</dbReference>
<reference evidence="8 9" key="1">
    <citation type="submission" date="2024-03" db="EMBL/GenBank/DDBJ databases">
        <title>Novel species of the genus Variovorax.</title>
        <authorList>
            <person name="Liu Q."/>
            <person name="Xin Y.-H."/>
        </authorList>
    </citation>
    <scope>NUCLEOTIDE SEQUENCE [LARGE SCALE GENOMIC DNA]</scope>
    <source>
        <strain evidence="8 9">KACC 18899</strain>
    </source>
</reference>
<dbReference type="InterPro" id="IPR011006">
    <property type="entry name" value="CheY-like_superfamily"/>
</dbReference>
<keyword evidence="2" id="KW-0805">Transcription regulation</keyword>
<evidence type="ECO:0000313" key="9">
    <source>
        <dbReference type="Proteomes" id="UP001365846"/>
    </source>
</evidence>
<feature type="modified residue" description="4-aspartylphosphate" evidence="5">
    <location>
        <position position="59"/>
    </location>
</feature>
<evidence type="ECO:0000256" key="4">
    <source>
        <dbReference type="ARBA" id="ARBA00023163"/>
    </source>
</evidence>
<dbReference type="CDD" id="cd17535">
    <property type="entry name" value="REC_NarL-like"/>
    <property type="match status" value="1"/>
</dbReference>
<dbReference type="SMART" id="SM00448">
    <property type="entry name" value="REC"/>
    <property type="match status" value="1"/>
</dbReference>